<dbReference type="AlphaFoldDB" id="A0A8S3HEF9"/>
<feature type="non-terminal residue" evidence="3">
    <location>
        <position position="1"/>
    </location>
</feature>
<dbReference type="InterPro" id="IPR050103">
    <property type="entry name" value="Class-III_PLP-dep_AT"/>
</dbReference>
<evidence type="ECO:0000256" key="1">
    <source>
        <dbReference type="ARBA" id="ARBA00001933"/>
    </source>
</evidence>
<comment type="similarity">
    <text evidence="2">Belongs to the class-III pyridoxal-phosphate-dependent aminotransferase family.</text>
</comment>
<dbReference type="GO" id="GO:0030170">
    <property type="term" value="F:pyridoxal phosphate binding"/>
    <property type="evidence" value="ECO:0007669"/>
    <property type="project" value="InterPro"/>
</dbReference>
<dbReference type="InterPro" id="IPR015422">
    <property type="entry name" value="PyrdxlP-dep_Trfase_small"/>
</dbReference>
<dbReference type="InterPro" id="IPR005814">
    <property type="entry name" value="Aminotrans_3"/>
</dbReference>
<name>A0A8S3HEF9_9BILA</name>
<proteinExistence type="inferred from homology"/>
<dbReference type="Pfam" id="PF00202">
    <property type="entry name" value="Aminotran_3"/>
    <property type="match status" value="1"/>
</dbReference>
<dbReference type="EMBL" id="CAJOBI010317529">
    <property type="protein sequence ID" value="CAF5179482.1"/>
    <property type="molecule type" value="Genomic_DNA"/>
</dbReference>
<evidence type="ECO:0000313" key="4">
    <source>
        <dbReference type="Proteomes" id="UP000676336"/>
    </source>
</evidence>
<dbReference type="InterPro" id="IPR015424">
    <property type="entry name" value="PyrdxlP-dep_Trfase"/>
</dbReference>
<dbReference type="GO" id="GO:0009447">
    <property type="term" value="P:putrescine catabolic process"/>
    <property type="evidence" value="ECO:0007669"/>
    <property type="project" value="TreeGrafter"/>
</dbReference>
<comment type="caution">
    <text evidence="3">The sequence shown here is derived from an EMBL/GenBank/DDBJ whole genome shotgun (WGS) entry which is preliminary data.</text>
</comment>
<reference evidence="3" key="1">
    <citation type="submission" date="2021-02" db="EMBL/GenBank/DDBJ databases">
        <authorList>
            <person name="Nowell W R."/>
        </authorList>
    </citation>
    <scope>NUCLEOTIDE SEQUENCE</scope>
</reference>
<dbReference type="PANTHER" id="PTHR11986:SF112">
    <property type="entry name" value="PUTRESCINE AMINOTRANSFERASE"/>
    <property type="match status" value="1"/>
</dbReference>
<gene>
    <name evidence="3" type="ORF">SMN809_LOCUS68503</name>
</gene>
<comment type="cofactor">
    <cofactor evidence="1">
        <name>pyridoxal 5'-phosphate</name>
        <dbReference type="ChEBI" id="CHEBI:597326"/>
    </cofactor>
</comment>
<sequence length="176" mass="19223">KMFCIEHWNVEPDILCLGKAFGGGIMPAGAFIGSDKLWKPIFNNPFLHTTTFGGSPLACAAAIATINVICEERLSDLARITGDIFLAKLKTTIKPYTPHITLDARGKGLMLALEFVDTDVGFRVSKGLFRERILVAGTLVNAKTIRIEPPLTITLEQVDLVITALDKVLKEISNEI</sequence>
<dbReference type="SUPFAM" id="SSF53383">
    <property type="entry name" value="PLP-dependent transferases"/>
    <property type="match status" value="1"/>
</dbReference>
<dbReference type="Gene3D" id="3.90.1150.10">
    <property type="entry name" value="Aspartate Aminotransferase, domain 1"/>
    <property type="match status" value="1"/>
</dbReference>
<organism evidence="3 4">
    <name type="scientific">Rotaria magnacalcarata</name>
    <dbReference type="NCBI Taxonomy" id="392030"/>
    <lineage>
        <taxon>Eukaryota</taxon>
        <taxon>Metazoa</taxon>
        <taxon>Spiralia</taxon>
        <taxon>Gnathifera</taxon>
        <taxon>Rotifera</taxon>
        <taxon>Eurotatoria</taxon>
        <taxon>Bdelloidea</taxon>
        <taxon>Philodinida</taxon>
        <taxon>Philodinidae</taxon>
        <taxon>Rotaria</taxon>
    </lineage>
</organism>
<evidence type="ECO:0000313" key="3">
    <source>
        <dbReference type="EMBL" id="CAF5179482.1"/>
    </source>
</evidence>
<dbReference type="PANTHER" id="PTHR11986">
    <property type="entry name" value="AMINOTRANSFERASE CLASS III"/>
    <property type="match status" value="1"/>
</dbReference>
<dbReference type="Proteomes" id="UP000676336">
    <property type="component" value="Unassembled WGS sequence"/>
</dbReference>
<evidence type="ECO:0000256" key="2">
    <source>
        <dbReference type="ARBA" id="ARBA00008954"/>
    </source>
</evidence>
<accession>A0A8S3HEF9</accession>
<evidence type="ECO:0008006" key="5">
    <source>
        <dbReference type="Google" id="ProtNLM"/>
    </source>
</evidence>
<dbReference type="GO" id="GO:0042802">
    <property type="term" value="F:identical protein binding"/>
    <property type="evidence" value="ECO:0007669"/>
    <property type="project" value="TreeGrafter"/>
</dbReference>
<protein>
    <recommendedName>
        <fullName evidence="5">Putrescine aminotransferase</fullName>
    </recommendedName>
</protein>
<dbReference type="GO" id="GO:0033094">
    <property type="term" value="F:putrescine--2-oxoglutarate transaminase activity"/>
    <property type="evidence" value="ECO:0007669"/>
    <property type="project" value="TreeGrafter"/>
</dbReference>